<sequence length="125" mass="14081">MLKKGVLFVSILYTVLLGTVCLIKINKLPNVGVSFGDKIFHFLAYTVLAFLWFNTFFSTFKFGKKKALIYAALFSIVFGIVIEVLQGTITTSRSSDFYDVIANTMGVFFTVIIVFIKNLITIKKQ</sequence>
<feature type="transmembrane region" description="Helical" evidence="1">
    <location>
        <begin position="101"/>
        <end position="120"/>
    </location>
</feature>
<proteinExistence type="predicted"/>
<keyword evidence="1" id="KW-0812">Transmembrane</keyword>
<protein>
    <submittedName>
        <fullName evidence="3">VanZ family protein</fullName>
    </submittedName>
</protein>
<reference evidence="3 4" key="1">
    <citation type="submission" date="2024-01" db="EMBL/GenBank/DDBJ databases">
        <title>Mariniflexile litorale sp. nov., isolated from the shallow sediments of the Sea of Japan.</title>
        <authorList>
            <person name="Romanenko L."/>
            <person name="Bystritskaya E."/>
            <person name="Isaeva M."/>
        </authorList>
    </citation>
    <scope>NUCLEOTIDE SEQUENCE [LARGE SCALE GENOMIC DNA]</scope>
    <source>
        <strain evidence="3 4">KCTC 32427</strain>
    </source>
</reference>
<dbReference type="NCBIfam" id="NF037970">
    <property type="entry name" value="vanZ_1"/>
    <property type="match status" value="1"/>
</dbReference>
<evidence type="ECO:0000259" key="2">
    <source>
        <dbReference type="Pfam" id="PF04892"/>
    </source>
</evidence>
<feature type="domain" description="VanZ-like" evidence="2">
    <location>
        <begin position="36"/>
        <end position="116"/>
    </location>
</feature>
<feature type="transmembrane region" description="Helical" evidence="1">
    <location>
        <begin position="39"/>
        <end position="60"/>
    </location>
</feature>
<dbReference type="PANTHER" id="PTHR28008:SF1">
    <property type="entry name" value="DOMAIN PROTEIN, PUTATIVE (AFU_ORTHOLOGUE AFUA_3G10980)-RELATED"/>
    <property type="match status" value="1"/>
</dbReference>
<dbReference type="Proteomes" id="UP001416393">
    <property type="component" value="Unassembled WGS sequence"/>
</dbReference>
<name>A0ABV0ADC9_9FLAO</name>
<keyword evidence="1" id="KW-1133">Transmembrane helix</keyword>
<evidence type="ECO:0000313" key="3">
    <source>
        <dbReference type="EMBL" id="MEN3323474.1"/>
    </source>
</evidence>
<organism evidence="3 4">
    <name type="scientific">Mariniflexile soesokkakense</name>
    <dbReference type="NCBI Taxonomy" id="1343160"/>
    <lineage>
        <taxon>Bacteria</taxon>
        <taxon>Pseudomonadati</taxon>
        <taxon>Bacteroidota</taxon>
        <taxon>Flavobacteriia</taxon>
        <taxon>Flavobacteriales</taxon>
        <taxon>Flavobacteriaceae</taxon>
        <taxon>Mariniflexile</taxon>
    </lineage>
</organism>
<accession>A0ABV0ADC9</accession>
<comment type="caution">
    <text evidence="3">The sequence shown here is derived from an EMBL/GenBank/DDBJ whole genome shotgun (WGS) entry which is preliminary data.</text>
</comment>
<evidence type="ECO:0000256" key="1">
    <source>
        <dbReference type="SAM" id="Phobius"/>
    </source>
</evidence>
<dbReference type="InterPro" id="IPR006976">
    <property type="entry name" value="VanZ-like"/>
</dbReference>
<evidence type="ECO:0000313" key="4">
    <source>
        <dbReference type="Proteomes" id="UP001416393"/>
    </source>
</evidence>
<keyword evidence="4" id="KW-1185">Reference proteome</keyword>
<dbReference type="PANTHER" id="PTHR28008">
    <property type="entry name" value="DOMAIN PROTEIN, PUTATIVE (AFU_ORTHOLOGUE AFUA_3G10980)-RELATED"/>
    <property type="match status" value="1"/>
</dbReference>
<dbReference type="Pfam" id="PF04892">
    <property type="entry name" value="VanZ"/>
    <property type="match status" value="1"/>
</dbReference>
<gene>
    <name evidence="3" type="ORF">VP395_07020</name>
</gene>
<dbReference type="EMBL" id="JAZHYP010000003">
    <property type="protein sequence ID" value="MEN3323474.1"/>
    <property type="molecule type" value="Genomic_DNA"/>
</dbReference>
<feature type="transmembrane region" description="Helical" evidence="1">
    <location>
        <begin position="67"/>
        <end position="89"/>
    </location>
</feature>
<dbReference type="RefSeq" id="WP_346241070.1">
    <property type="nucleotide sequence ID" value="NZ_JAZHYP010000003.1"/>
</dbReference>
<keyword evidence="1" id="KW-0472">Membrane</keyword>